<keyword evidence="1" id="KW-0472">Membrane</keyword>
<keyword evidence="1" id="KW-1133">Transmembrane helix</keyword>
<gene>
    <name evidence="2" type="ORF">ACFQ2E_05520</name>
</gene>
<protein>
    <recommendedName>
        <fullName evidence="4">DUF922 domain-containing protein</fullName>
    </recommendedName>
</protein>
<feature type="transmembrane region" description="Helical" evidence="1">
    <location>
        <begin position="12"/>
        <end position="31"/>
    </location>
</feature>
<proteinExistence type="predicted"/>
<keyword evidence="1" id="KW-0812">Transmembrane</keyword>
<keyword evidence="3" id="KW-1185">Reference proteome</keyword>
<name>A0ABW3RA05_9FLAO</name>
<feature type="transmembrane region" description="Helical" evidence="1">
    <location>
        <begin position="92"/>
        <end position="111"/>
    </location>
</feature>
<reference evidence="3" key="1">
    <citation type="journal article" date="2019" name="Int. J. Syst. Evol. Microbiol.">
        <title>The Global Catalogue of Microorganisms (GCM) 10K type strain sequencing project: providing services to taxonomists for standard genome sequencing and annotation.</title>
        <authorList>
            <consortium name="The Broad Institute Genomics Platform"/>
            <consortium name="The Broad Institute Genome Sequencing Center for Infectious Disease"/>
            <person name="Wu L."/>
            <person name="Ma J."/>
        </authorList>
    </citation>
    <scope>NUCLEOTIDE SEQUENCE [LARGE SCALE GENOMIC DNA]</scope>
    <source>
        <strain evidence="3">CCUG 63246</strain>
    </source>
</reference>
<dbReference type="RefSeq" id="WP_311937614.1">
    <property type="nucleotide sequence ID" value="NZ_JAVSCK010000002.1"/>
</dbReference>
<evidence type="ECO:0000256" key="1">
    <source>
        <dbReference type="SAM" id="Phobius"/>
    </source>
</evidence>
<sequence length="262" mass="30640">MILSNNEKSHILVTIGFTATLFSLYHFMIFLNNIAKPNASNSIISLFTTLLYINIILKINYQYYNFIASALLIITGIIILKKLDKNKHSLIFLILITINTGALFTSDTWLFKSKMKDVEIWNSQITWKSFKGVPDKKSKFDAYILTEFRGLENKVYNYPPAILTSILKPHNSWRKKTRDTTFNHLLLEHEQRHFDITEIYKNKALDSVNKSWGKNSNEIKKIISFFNEKENEYQKYYDSITNHGLDSIAQKKINIELLNQLK</sequence>
<evidence type="ECO:0000313" key="2">
    <source>
        <dbReference type="EMBL" id="MFD1161864.1"/>
    </source>
</evidence>
<dbReference type="Proteomes" id="UP001597163">
    <property type="component" value="Unassembled WGS sequence"/>
</dbReference>
<organism evidence="2 3">
    <name type="scientific">Hwangdonia seohaensis</name>
    <dbReference type="NCBI Taxonomy" id="1240727"/>
    <lineage>
        <taxon>Bacteria</taxon>
        <taxon>Pseudomonadati</taxon>
        <taxon>Bacteroidota</taxon>
        <taxon>Flavobacteriia</taxon>
        <taxon>Flavobacteriales</taxon>
        <taxon>Flavobacteriaceae</taxon>
        <taxon>Hwangdonia</taxon>
    </lineage>
</organism>
<comment type="caution">
    <text evidence="2">The sequence shown here is derived from an EMBL/GenBank/DDBJ whole genome shotgun (WGS) entry which is preliminary data.</text>
</comment>
<evidence type="ECO:0008006" key="4">
    <source>
        <dbReference type="Google" id="ProtNLM"/>
    </source>
</evidence>
<feature type="transmembrane region" description="Helical" evidence="1">
    <location>
        <begin position="63"/>
        <end position="80"/>
    </location>
</feature>
<accession>A0ABW3RA05</accession>
<evidence type="ECO:0000313" key="3">
    <source>
        <dbReference type="Proteomes" id="UP001597163"/>
    </source>
</evidence>
<dbReference type="EMBL" id="JBHTLJ010000002">
    <property type="protein sequence ID" value="MFD1161864.1"/>
    <property type="molecule type" value="Genomic_DNA"/>
</dbReference>
<feature type="transmembrane region" description="Helical" evidence="1">
    <location>
        <begin position="38"/>
        <end position="57"/>
    </location>
</feature>